<dbReference type="Proteomes" id="UP001293254">
    <property type="component" value="Unassembled WGS sequence"/>
</dbReference>
<organism evidence="2 3">
    <name type="scientific">Sesamum alatum</name>
    <dbReference type="NCBI Taxonomy" id="300844"/>
    <lineage>
        <taxon>Eukaryota</taxon>
        <taxon>Viridiplantae</taxon>
        <taxon>Streptophyta</taxon>
        <taxon>Embryophyta</taxon>
        <taxon>Tracheophyta</taxon>
        <taxon>Spermatophyta</taxon>
        <taxon>Magnoliopsida</taxon>
        <taxon>eudicotyledons</taxon>
        <taxon>Gunneridae</taxon>
        <taxon>Pentapetalae</taxon>
        <taxon>asterids</taxon>
        <taxon>lamiids</taxon>
        <taxon>Lamiales</taxon>
        <taxon>Pedaliaceae</taxon>
        <taxon>Sesamum</taxon>
    </lineage>
</organism>
<proteinExistence type="predicted"/>
<dbReference type="PANTHER" id="PTHR47584:SF14">
    <property type="entry name" value="L10-INTERACTING MYB DOMAIN-CONTAINING PROTEIN-LIKE"/>
    <property type="match status" value="1"/>
</dbReference>
<accession>A0AAE1YBA1</accession>
<feature type="region of interest" description="Disordered" evidence="1">
    <location>
        <begin position="132"/>
        <end position="151"/>
    </location>
</feature>
<keyword evidence="3" id="KW-1185">Reference proteome</keyword>
<feature type="region of interest" description="Disordered" evidence="1">
    <location>
        <begin position="93"/>
        <end position="127"/>
    </location>
</feature>
<comment type="caution">
    <text evidence="2">The sequence shown here is derived from an EMBL/GenBank/DDBJ whole genome shotgun (WGS) entry which is preliminary data.</text>
</comment>
<gene>
    <name evidence="2" type="ORF">Salat_1464000</name>
</gene>
<protein>
    <recommendedName>
        <fullName evidence="4">Myb/SANT-like domain-containing protein</fullName>
    </recommendedName>
</protein>
<reference evidence="2" key="1">
    <citation type="submission" date="2020-06" db="EMBL/GenBank/DDBJ databases">
        <authorList>
            <person name="Li T."/>
            <person name="Hu X."/>
            <person name="Zhang T."/>
            <person name="Song X."/>
            <person name="Zhang H."/>
            <person name="Dai N."/>
            <person name="Sheng W."/>
            <person name="Hou X."/>
            <person name="Wei L."/>
        </authorList>
    </citation>
    <scope>NUCLEOTIDE SEQUENCE</scope>
    <source>
        <strain evidence="2">3651</strain>
        <tissue evidence="2">Leaf</tissue>
    </source>
</reference>
<dbReference type="PANTHER" id="PTHR47584">
    <property type="match status" value="1"/>
</dbReference>
<evidence type="ECO:0000313" key="3">
    <source>
        <dbReference type="Proteomes" id="UP001293254"/>
    </source>
</evidence>
<dbReference type="EMBL" id="JACGWO010000005">
    <property type="protein sequence ID" value="KAK4426952.1"/>
    <property type="molecule type" value="Genomic_DNA"/>
</dbReference>
<reference evidence="2" key="2">
    <citation type="journal article" date="2024" name="Plant">
        <title>Genomic evolution and insights into agronomic trait innovations of Sesamum species.</title>
        <authorList>
            <person name="Miao H."/>
            <person name="Wang L."/>
            <person name="Qu L."/>
            <person name="Liu H."/>
            <person name="Sun Y."/>
            <person name="Le M."/>
            <person name="Wang Q."/>
            <person name="Wei S."/>
            <person name="Zheng Y."/>
            <person name="Lin W."/>
            <person name="Duan Y."/>
            <person name="Cao H."/>
            <person name="Xiong S."/>
            <person name="Wang X."/>
            <person name="Wei L."/>
            <person name="Li C."/>
            <person name="Ma Q."/>
            <person name="Ju M."/>
            <person name="Zhao R."/>
            <person name="Li G."/>
            <person name="Mu C."/>
            <person name="Tian Q."/>
            <person name="Mei H."/>
            <person name="Zhang T."/>
            <person name="Gao T."/>
            <person name="Zhang H."/>
        </authorList>
    </citation>
    <scope>NUCLEOTIDE SEQUENCE</scope>
    <source>
        <strain evidence="2">3651</strain>
    </source>
</reference>
<evidence type="ECO:0008006" key="4">
    <source>
        <dbReference type="Google" id="ProtNLM"/>
    </source>
</evidence>
<feature type="compositionally biased region" description="Basic residues" evidence="1">
    <location>
        <begin position="132"/>
        <end position="145"/>
    </location>
</feature>
<sequence length="151" mass="17235">MNYAMYPSHVFTTDQLKGKLNRLCRAWHLMNDILSRGTRWDWDPERNTITDDGGRLEELYREKPELKKIVEHGLPHFDICTQMFARNTAHGGIARSSANPPRAFNTGATGDDDQLTGGSSGGRRTKTITRTRRIHSHRRSGHRQHLCSPGR</sequence>
<dbReference type="AlphaFoldDB" id="A0AAE1YBA1"/>
<dbReference type="InterPro" id="IPR045026">
    <property type="entry name" value="LIMYB"/>
</dbReference>
<evidence type="ECO:0000313" key="2">
    <source>
        <dbReference type="EMBL" id="KAK4426952.1"/>
    </source>
</evidence>
<name>A0AAE1YBA1_9LAMI</name>
<evidence type="ECO:0000256" key="1">
    <source>
        <dbReference type="SAM" id="MobiDB-lite"/>
    </source>
</evidence>